<evidence type="ECO:0008006" key="2">
    <source>
        <dbReference type="Google" id="ProtNLM"/>
    </source>
</evidence>
<evidence type="ECO:0000313" key="1">
    <source>
        <dbReference type="EMBL" id="KKN16602.1"/>
    </source>
</evidence>
<proteinExistence type="predicted"/>
<feature type="non-terminal residue" evidence="1">
    <location>
        <position position="78"/>
    </location>
</feature>
<sequence length="78" mass="8619">MPRFLTLVFLAALLLPTTLWAEETTKLTLPESPDIRIIVDISGSMKETDPNNLRQPAVRLLARVLPEGSTAGVWTFGQ</sequence>
<accession>A0A0F9NWW0</accession>
<protein>
    <recommendedName>
        <fullName evidence="2">VWFA domain-containing protein</fullName>
    </recommendedName>
</protein>
<dbReference type="SUPFAM" id="SSF53300">
    <property type="entry name" value="vWA-like"/>
    <property type="match status" value="1"/>
</dbReference>
<gene>
    <name evidence="1" type="ORF">LCGC14_0974140</name>
</gene>
<name>A0A0F9NWW0_9ZZZZ</name>
<dbReference type="AlphaFoldDB" id="A0A0F9NWW0"/>
<dbReference type="InterPro" id="IPR036465">
    <property type="entry name" value="vWFA_dom_sf"/>
</dbReference>
<dbReference type="EMBL" id="LAZR01003598">
    <property type="protein sequence ID" value="KKN16602.1"/>
    <property type="molecule type" value="Genomic_DNA"/>
</dbReference>
<reference evidence="1" key="1">
    <citation type="journal article" date="2015" name="Nature">
        <title>Complex archaea that bridge the gap between prokaryotes and eukaryotes.</title>
        <authorList>
            <person name="Spang A."/>
            <person name="Saw J.H."/>
            <person name="Jorgensen S.L."/>
            <person name="Zaremba-Niedzwiedzka K."/>
            <person name="Martijn J."/>
            <person name="Lind A.E."/>
            <person name="van Eijk R."/>
            <person name="Schleper C."/>
            <person name="Guy L."/>
            <person name="Ettema T.J."/>
        </authorList>
    </citation>
    <scope>NUCLEOTIDE SEQUENCE</scope>
</reference>
<organism evidence="1">
    <name type="scientific">marine sediment metagenome</name>
    <dbReference type="NCBI Taxonomy" id="412755"/>
    <lineage>
        <taxon>unclassified sequences</taxon>
        <taxon>metagenomes</taxon>
        <taxon>ecological metagenomes</taxon>
    </lineage>
</organism>
<comment type="caution">
    <text evidence="1">The sequence shown here is derived from an EMBL/GenBank/DDBJ whole genome shotgun (WGS) entry which is preliminary data.</text>
</comment>